<dbReference type="GO" id="GO:0016987">
    <property type="term" value="F:sigma factor activity"/>
    <property type="evidence" value="ECO:0007669"/>
    <property type="project" value="UniProtKB-KW"/>
</dbReference>
<dbReference type="InterPro" id="IPR007627">
    <property type="entry name" value="RNA_pol_sigma70_r2"/>
</dbReference>
<keyword evidence="4" id="KW-0238">DNA-binding</keyword>
<dbReference type="Gene3D" id="1.10.1740.10">
    <property type="match status" value="1"/>
</dbReference>
<evidence type="ECO:0000313" key="9">
    <source>
        <dbReference type="Proteomes" id="UP000248795"/>
    </source>
</evidence>
<dbReference type="Pfam" id="PF04542">
    <property type="entry name" value="Sigma70_r2"/>
    <property type="match status" value="1"/>
</dbReference>
<evidence type="ECO:0000313" key="8">
    <source>
        <dbReference type="EMBL" id="PZF78514.1"/>
    </source>
</evidence>
<comment type="caution">
    <text evidence="8">The sequence shown here is derived from an EMBL/GenBank/DDBJ whole genome shotgun (WGS) entry which is preliminary data.</text>
</comment>
<keyword evidence="9" id="KW-1185">Reference proteome</keyword>
<keyword evidence="2" id="KW-0805">Transcription regulation</keyword>
<sequence>MASEEDRAMAELMRAALSGDEAAYTSFLRRAANLTRRAVTRRFGSMLASGTEDVVQETLLAVHLKRHTWRIEEPILPWLFTIARYKAIDACRRRGVRVEVPIEDFAEVLAGPDETGRLMEETQHMEMAVGTLSGGQQRVVSSIALEGRTIKETAAALEMKETAVRVAFHRGLSAIAQRFGRPA</sequence>
<evidence type="ECO:0000256" key="3">
    <source>
        <dbReference type="ARBA" id="ARBA00023082"/>
    </source>
</evidence>
<gene>
    <name evidence="8" type="ORF">DK847_01500</name>
</gene>
<dbReference type="PANTHER" id="PTHR43133">
    <property type="entry name" value="RNA POLYMERASE ECF-TYPE SIGMA FACTO"/>
    <property type="match status" value="1"/>
</dbReference>
<evidence type="ECO:0000256" key="1">
    <source>
        <dbReference type="ARBA" id="ARBA00010641"/>
    </source>
</evidence>
<accession>A0A2W2BE30</accession>
<feature type="domain" description="RNA polymerase sigma-70 region 2" evidence="6">
    <location>
        <begin position="39"/>
        <end position="95"/>
    </location>
</feature>
<comment type="similarity">
    <text evidence="1">Belongs to the sigma-70 factor family. ECF subfamily.</text>
</comment>
<dbReference type="InterPro" id="IPR036388">
    <property type="entry name" value="WH-like_DNA-bd_sf"/>
</dbReference>
<dbReference type="AlphaFoldDB" id="A0A2W2BE30"/>
<dbReference type="NCBIfam" id="NF009165">
    <property type="entry name" value="PRK12512.1"/>
    <property type="match status" value="1"/>
</dbReference>
<dbReference type="NCBIfam" id="TIGR02937">
    <property type="entry name" value="sigma70-ECF"/>
    <property type="match status" value="1"/>
</dbReference>
<reference evidence="9" key="1">
    <citation type="submission" date="2018-06" db="EMBL/GenBank/DDBJ databases">
        <title>Aestuariibacter litoralis strain KCTC 52945T.</title>
        <authorList>
            <person name="Li X."/>
            <person name="Salam N."/>
            <person name="Li J.-L."/>
            <person name="Chen Y.-M."/>
            <person name="Yang Z.-W."/>
            <person name="Zhang L.-Y."/>
            <person name="Han M.-X."/>
            <person name="Xiao M."/>
            <person name="Li W.-J."/>
        </authorList>
    </citation>
    <scope>NUCLEOTIDE SEQUENCE [LARGE SCALE GENOMIC DNA]</scope>
    <source>
        <strain evidence="9">KCTC 52945</strain>
    </source>
</reference>
<dbReference type="EMBL" id="QKVK01000001">
    <property type="protein sequence ID" value="PZF78514.1"/>
    <property type="molecule type" value="Genomic_DNA"/>
</dbReference>
<evidence type="ECO:0000256" key="5">
    <source>
        <dbReference type="ARBA" id="ARBA00023163"/>
    </source>
</evidence>
<keyword evidence="5" id="KW-0804">Transcription</keyword>
<evidence type="ECO:0000259" key="6">
    <source>
        <dbReference type="Pfam" id="PF04542"/>
    </source>
</evidence>
<dbReference type="InterPro" id="IPR039425">
    <property type="entry name" value="RNA_pol_sigma-70-like"/>
</dbReference>
<dbReference type="InterPro" id="IPR013325">
    <property type="entry name" value="RNA_pol_sigma_r2"/>
</dbReference>
<dbReference type="Proteomes" id="UP000248795">
    <property type="component" value="Unassembled WGS sequence"/>
</dbReference>
<dbReference type="SUPFAM" id="SSF88946">
    <property type="entry name" value="Sigma2 domain of RNA polymerase sigma factors"/>
    <property type="match status" value="1"/>
</dbReference>
<dbReference type="RefSeq" id="WP_111195841.1">
    <property type="nucleotide sequence ID" value="NZ_QKVK01000001.1"/>
</dbReference>
<dbReference type="InterPro" id="IPR014284">
    <property type="entry name" value="RNA_pol_sigma-70_dom"/>
</dbReference>
<evidence type="ECO:0000256" key="2">
    <source>
        <dbReference type="ARBA" id="ARBA00023015"/>
    </source>
</evidence>
<dbReference type="Gene3D" id="1.10.10.10">
    <property type="entry name" value="Winged helix-like DNA-binding domain superfamily/Winged helix DNA-binding domain"/>
    <property type="match status" value="1"/>
</dbReference>
<dbReference type="GO" id="GO:0006352">
    <property type="term" value="P:DNA-templated transcription initiation"/>
    <property type="evidence" value="ECO:0007669"/>
    <property type="project" value="InterPro"/>
</dbReference>
<name>A0A2W2BE30_9HYPH</name>
<keyword evidence="3" id="KW-0731">Sigma factor</keyword>
<dbReference type="InterPro" id="IPR013249">
    <property type="entry name" value="RNA_pol_sigma70_r4_t2"/>
</dbReference>
<dbReference type="Pfam" id="PF08281">
    <property type="entry name" value="Sigma70_r4_2"/>
    <property type="match status" value="1"/>
</dbReference>
<dbReference type="PANTHER" id="PTHR43133:SF58">
    <property type="entry name" value="ECF RNA POLYMERASE SIGMA FACTOR SIGD"/>
    <property type="match status" value="1"/>
</dbReference>
<organism evidence="8 9">
    <name type="scientific">Aestuariivirga litoralis</name>
    <dbReference type="NCBI Taxonomy" id="2650924"/>
    <lineage>
        <taxon>Bacteria</taxon>
        <taxon>Pseudomonadati</taxon>
        <taxon>Pseudomonadota</taxon>
        <taxon>Alphaproteobacteria</taxon>
        <taxon>Hyphomicrobiales</taxon>
        <taxon>Aestuariivirgaceae</taxon>
        <taxon>Aestuariivirga</taxon>
    </lineage>
</organism>
<feature type="domain" description="RNA polymerase sigma factor 70 region 4 type 2" evidence="7">
    <location>
        <begin position="126"/>
        <end position="174"/>
    </location>
</feature>
<dbReference type="InterPro" id="IPR013324">
    <property type="entry name" value="RNA_pol_sigma_r3/r4-like"/>
</dbReference>
<dbReference type="GO" id="GO:0003677">
    <property type="term" value="F:DNA binding"/>
    <property type="evidence" value="ECO:0007669"/>
    <property type="project" value="UniProtKB-KW"/>
</dbReference>
<protein>
    <submittedName>
        <fullName evidence="8">RNA polymerase subunit sigma</fullName>
    </submittedName>
</protein>
<proteinExistence type="inferred from homology"/>
<dbReference type="SUPFAM" id="SSF88659">
    <property type="entry name" value="Sigma3 and sigma4 domains of RNA polymerase sigma factors"/>
    <property type="match status" value="1"/>
</dbReference>
<evidence type="ECO:0000256" key="4">
    <source>
        <dbReference type="ARBA" id="ARBA00023125"/>
    </source>
</evidence>
<evidence type="ECO:0000259" key="7">
    <source>
        <dbReference type="Pfam" id="PF08281"/>
    </source>
</evidence>